<gene>
    <name evidence="2" type="ORF">IEO21_02837</name>
</gene>
<comment type="caution">
    <text evidence="2">The sequence shown here is derived from an EMBL/GenBank/DDBJ whole genome shotgun (WGS) entry which is preliminary data.</text>
</comment>
<reference evidence="2" key="2">
    <citation type="journal article" name="Front. Microbiol.">
        <title>Degradative Capacity of Two Strains of Rhodonia placenta: From Phenotype to Genotype.</title>
        <authorList>
            <person name="Kolle M."/>
            <person name="Horta M.A.C."/>
            <person name="Nowrousian M."/>
            <person name="Ohm R.A."/>
            <person name="Benz J.P."/>
            <person name="Pilgard A."/>
        </authorList>
    </citation>
    <scope>NUCLEOTIDE SEQUENCE</scope>
    <source>
        <strain evidence="2">FPRL280</strain>
    </source>
</reference>
<dbReference type="AlphaFoldDB" id="A0A8H7P6V2"/>
<evidence type="ECO:0000313" key="3">
    <source>
        <dbReference type="Proteomes" id="UP000639403"/>
    </source>
</evidence>
<name>A0A8H7P6V2_9APHY</name>
<evidence type="ECO:0000256" key="1">
    <source>
        <dbReference type="SAM" id="MobiDB-lite"/>
    </source>
</evidence>
<dbReference type="Proteomes" id="UP000639403">
    <property type="component" value="Unassembled WGS sequence"/>
</dbReference>
<evidence type="ECO:0000313" key="2">
    <source>
        <dbReference type="EMBL" id="KAF9818322.1"/>
    </source>
</evidence>
<dbReference type="EMBL" id="JADOXO010000031">
    <property type="protein sequence ID" value="KAF9818322.1"/>
    <property type="molecule type" value="Genomic_DNA"/>
</dbReference>
<proteinExistence type="predicted"/>
<reference evidence="2" key="1">
    <citation type="submission" date="2020-11" db="EMBL/GenBank/DDBJ databases">
        <authorList>
            <person name="Koelle M."/>
            <person name="Horta M.A.C."/>
            <person name="Nowrousian M."/>
            <person name="Ohm R.A."/>
            <person name="Benz P."/>
            <person name="Pilgard A."/>
        </authorList>
    </citation>
    <scope>NUCLEOTIDE SEQUENCE</scope>
    <source>
        <strain evidence="2">FPRL280</strain>
    </source>
</reference>
<protein>
    <submittedName>
        <fullName evidence="2">Uncharacterized protein</fullName>
    </submittedName>
</protein>
<sequence>MFSGRTNNSSRKSPRQDDSDTPASIGITPGNAELVYVDNTPTAYQHLAALLEELRLRFFAFLDSQSQYLRFKLDTGTGLDNLRVSLFGFEGEYSLVADPAGGLVHKIVQSVVHEIQGAVGVKFRVTETLVGENQSVITRFGCLHELQIPMISPVTQEAPATPVNSPLVRRLVGEMEIAVAWDRRHKYFPGQKIAVRFRLTC</sequence>
<feature type="compositionally biased region" description="Polar residues" evidence="1">
    <location>
        <begin position="1"/>
        <end position="11"/>
    </location>
</feature>
<feature type="region of interest" description="Disordered" evidence="1">
    <location>
        <begin position="1"/>
        <end position="26"/>
    </location>
</feature>
<accession>A0A8H7P6V2</accession>
<organism evidence="2 3">
    <name type="scientific">Rhodonia placenta</name>
    <dbReference type="NCBI Taxonomy" id="104341"/>
    <lineage>
        <taxon>Eukaryota</taxon>
        <taxon>Fungi</taxon>
        <taxon>Dikarya</taxon>
        <taxon>Basidiomycota</taxon>
        <taxon>Agaricomycotina</taxon>
        <taxon>Agaricomycetes</taxon>
        <taxon>Polyporales</taxon>
        <taxon>Adustoporiaceae</taxon>
        <taxon>Rhodonia</taxon>
    </lineage>
</organism>